<dbReference type="Pfam" id="PF07943">
    <property type="entry name" value="PBP5_C"/>
    <property type="match status" value="1"/>
</dbReference>
<dbReference type="PANTHER" id="PTHR21581">
    <property type="entry name" value="D-ALANYL-D-ALANINE CARBOXYPEPTIDASE"/>
    <property type="match status" value="1"/>
</dbReference>
<dbReference type="SUPFAM" id="SSF56601">
    <property type="entry name" value="beta-lactamase/transpeptidase-like"/>
    <property type="match status" value="1"/>
</dbReference>
<keyword evidence="11" id="KW-0961">Cell wall biogenesis/degradation</keyword>
<dbReference type="InterPro" id="IPR037167">
    <property type="entry name" value="Peptidase_S11_C_sf"/>
</dbReference>
<name>A0ABW2NNH4_9BACL</name>
<dbReference type="InterPro" id="IPR012907">
    <property type="entry name" value="Peptidase_S11_C"/>
</dbReference>
<dbReference type="PANTHER" id="PTHR21581:SF11">
    <property type="entry name" value="D-ALANYL-D-ALANINE CARBOXYPEPTIDASE DACA"/>
    <property type="match status" value="1"/>
</dbReference>
<dbReference type="GO" id="GO:0016787">
    <property type="term" value="F:hydrolase activity"/>
    <property type="evidence" value="ECO:0007669"/>
    <property type="project" value="UniProtKB-KW"/>
</dbReference>
<keyword evidence="8 15" id="KW-0378">Hydrolase</keyword>
<keyword evidence="6" id="KW-0645">Protease</keyword>
<dbReference type="InterPro" id="IPR001967">
    <property type="entry name" value="Peptidase_S11_N"/>
</dbReference>
<dbReference type="SMART" id="SM00936">
    <property type="entry name" value="PBP5_C"/>
    <property type="match status" value="1"/>
</dbReference>
<comment type="similarity">
    <text evidence="3 13">Belongs to the peptidase S11 family.</text>
</comment>
<dbReference type="Proteomes" id="UP001596549">
    <property type="component" value="Unassembled WGS sequence"/>
</dbReference>
<evidence type="ECO:0000313" key="16">
    <source>
        <dbReference type="Proteomes" id="UP001596549"/>
    </source>
</evidence>
<comment type="function">
    <text evidence="1">Removes C-terminal D-alanyl residues from sugar-peptide cell wall precursors.</text>
</comment>
<evidence type="ECO:0000256" key="5">
    <source>
        <dbReference type="ARBA" id="ARBA00022645"/>
    </source>
</evidence>
<dbReference type="Gene3D" id="2.60.410.10">
    <property type="entry name" value="D-Ala-D-Ala carboxypeptidase, C-terminal domain"/>
    <property type="match status" value="1"/>
</dbReference>
<dbReference type="PRINTS" id="PR00725">
    <property type="entry name" value="DADACBPTASE1"/>
</dbReference>
<keyword evidence="16" id="KW-1185">Reference proteome</keyword>
<evidence type="ECO:0000256" key="6">
    <source>
        <dbReference type="ARBA" id="ARBA00022670"/>
    </source>
</evidence>
<accession>A0ABW2NNH4</accession>
<dbReference type="Gene3D" id="3.40.710.10">
    <property type="entry name" value="DD-peptidase/beta-lactamase superfamily"/>
    <property type="match status" value="1"/>
</dbReference>
<evidence type="ECO:0000256" key="2">
    <source>
        <dbReference type="ARBA" id="ARBA00004752"/>
    </source>
</evidence>
<evidence type="ECO:0000256" key="12">
    <source>
        <dbReference type="ARBA" id="ARBA00034000"/>
    </source>
</evidence>
<dbReference type="EC" id="3.4.16.4" evidence="4"/>
<evidence type="ECO:0000256" key="3">
    <source>
        <dbReference type="ARBA" id="ARBA00007164"/>
    </source>
</evidence>
<dbReference type="SUPFAM" id="SSF69189">
    <property type="entry name" value="Penicillin-binding protein associated domain"/>
    <property type="match status" value="1"/>
</dbReference>
<comment type="catalytic activity">
    <reaction evidence="12">
        <text>Preferential cleavage: (Ac)2-L-Lys-D-Ala-|-D-Ala. Also transpeptidation of peptidyl-alanyl moieties that are N-acyl substituents of D-alanine.</text>
        <dbReference type="EC" id="3.4.16.4"/>
    </reaction>
</comment>
<dbReference type="InterPro" id="IPR012338">
    <property type="entry name" value="Beta-lactam/transpept-like"/>
</dbReference>
<evidence type="ECO:0000256" key="8">
    <source>
        <dbReference type="ARBA" id="ARBA00022801"/>
    </source>
</evidence>
<reference evidence="16" key="1">
    <citation type="journal article" date="2019" name="Int. J. Syst. Evol. Microbiol.">
        <title>The Global Catalogue of Microorganisms (GCM) 10K type strain sequencing project: providing services to taxonomists for standard genome sequencing and annotation.</title>
        <authorList>
            <consortium name="The Broad Institute Genomics Platform"/>
            <consortium name="The Broad Institute Genome Sequencing Center for Infectious Disease"/>
            <person name="Wu L."/>
            <person name="Ma J."/>
        </authorList>
    </citation>
    <scope>NUCLEOTIDE SEQUENCE [LARGE SCALE GENOMIC DNA]</scope>
    <source>
        <strain evidence="16">NBRC 106396</strain>
    </source>
</reference>
<evidence type="ECO:0000256" key="1">
    <source>
        <dbReference type="ARBA" id="ARBA00003217"/>
    </source>
</evidence>
<evidence type="ECO:0000256" key="10">
    <source>
        <dbReference type="ARBA" id="ARBA00022984"/>
    </source>
</evidence>
<dbReference type="EMBL" id="JBHTCP010000008">
    <property type="protein sequence ID" value="MFC7370844.1"/>
    <property type="molecule type" value="Genomic_DNA"/>
</dbReference>
<evidence type="ECO:0000256" key="7">
    <source>
        <dbReference type="ARBA" id="ARBA00022729"/>
    </source>
</evidence>
<evidence type="ECO:0000256" key="4">
    <source>
        <dbReference type="ARBA" id="ARBA00012448"/>
    </source>
</evidence>
<evidence type="ECO:0000256" key="13">
    <source>
        <dbReference type="RuleBase" id="RU004016"/>
    </source>
</evidence>
<keyword evidence="7" id="KW-0732">Signal</keyword>
<proteinExistence type="inferred from homology"/>
<organism evidence="15 16">
    <name type="scientific">Fictibacillus iocasae</name>
    <dbReference type="NCBI Taxonomy" id="2715437"/>
    <lineage>
        <taxon>Bacteria</taxon>
        <taxon>Bacillati</taxon>
        <taxon>Bacillota</taxon>
        <taxon>Bacilli</taxon>
        <taxon>Bacillales</taxon>
        <taxon>Fictibacillaceae</taxon>
        <taxon>Fictibacillus</taxon>
    </lineage>
</organism>
<sequence>MNSKMRQLLVLTLIFSFFTGSLFGFQSKASAAPALDIKGEAAILIDGETGKILFEKAADKMLPPASMTKMMTEYLVLEAIKKNKISWDQKTGISEYAHKISQNRDLSNVPLRVDDKYSVKELYQAMAIYSANGATIALAELIGGSESEFVSMMNKKGKQLGLKDFHFVNSSGLNNEDLQGNHPAGDENEENMMSARSTAILAFHLINDYPEVLETAKIPRMTFREGTDDKINMENWNWMLPSLVYGFEGVDGLKTGSTDSAGFAFTGTVKKGDTRLLSVVMKTNSHKARFDETAKLFNYGFANFTKEKVLSKGYKIKGSNTIPVVKGKESEVSVAAKEDVSLVIKRGEKKNYKPKFVIDKKKLNEDGKLTAPVKKGEVVGHIQVEYKGEGEDYGYLINDGTGKGQVDVVTTQSVEKANWFILAMRGVGSFFADIWSGTVDMVKGLF</sequence>
<dbReference type="Pfam" id="PF00768">
    <property type="entry name" value="Peptidase_S11"/>
    <property type="match status" value="1"/>
</dbReference>
<evidence type="ECO:0000313" key="15">
    <source>
        <dbReference type="EMBL" id="MFC7370844.1"/>
    </source>
</evidence>
<dbReference type="InterPro" id="IPR018044">
    <property type="entry name" value="Peptidase_S11"/>
</dbReference>
<protein>
    <recommendedName>
        <fullName evidence="4">serine-type D-Ala-D-Ala carboxypeptidase</fullName>
        <ecNumber evidence="4">3.4.16.4</ecNumber>
    </recommendedName>
</protein>
<keyword evidence="5" id="KW-0121">Carboxypeptidase</keyword>
<comment type="pathway">
    <text evidence="2">Cell wall biogenesis; peptidoglycan biosynthesis.</text>
</comment>
<keyword evidence="9" id="KW-0133">Cell shape</keyword>
<dbReference type="InterPro" id="IPR015956">
    <property type="entry name" value="Peniciliin-bd_prot_C_sf"/>
</dbReference>
<evidence type="ECO:0000256" key="9">
    <source>
        <dbReference type="ARBA" id="ARBA00022960"/>
    </source>
</evidence>
<gene>
    <name evidence="15" type="ORF">ACFQPF_04075</name>
</gene>
<dbReference type="RefSeq" id="WP_379746832.1">
    <property type="nucleotide sequence ID" value="NZ_JBHTCP010000008.1"/>
</dbReference>
<evidence type="ECO:0000256" key="11">
    <source>
        <dbReference type="ARBA" id="ARBA00023316"/>
    </source>
</evidence>
<keyword evidence="10" id="KW-0573">Peptidoglycan synthesis</keyword>
<feature type="domain" description="Peptidase S11 D-Ala-D-Ala carboxypeptidase A C-terminal" evidence="14">
    <location>
        <begin position="304"/>
        <end position="416"/>
    </location>
</feature>
<comment type="caution">
    <text evidence="15">The sequence shown here is derived from an EMBL/GenBank/DDBJ whole genome shotgun (WGS) entry which is preliminary data.</text>
</comment>
<evidence type="ECO:0000259" key="14">
    <source>
        <dbReference type="SMART" id="SM00936"/>
    </source>
</evidence>